<dbReference type="PANTHER" id="PTHR22741:SF10">
    <property type="entry name" value="COILED-COIL DOMAIN-CONTAINING PROTEIN CG32809"/>
    <property type="match status" value="1"/>
</dbReference>
<feature type="compositionally biased region" description="Polar residues" evidence="3">
    <location>
        <begin position="590"/>
        <end position="607"/>
    </location>
</feature>
<dbReference type="InterPro" id="IPR051825">
    <property type="entry name" value="SRCIN1"/>
</dbReference>
<feature type="region of interest" description="Disordered" evidence="3">
    <location>
        <begin position="258"/>
        <end position="733"/>
    </location>
</feature>
<evidence type="ECO:0000313" key="5">
    <source>
        <dbReference type="EMBL" id="CAB3264705.1"/>
    </source>
</evidence>
<feature type="region of interest" description="Disordered" evidence="3">
    <location>
        <begin position="1018"/>
        <end position="1046"/>
    </location>
</feature>
<feature type="region of interest" description="Disordered" evidence="3">
    <location>
        <begin position="807"/>
        <end position="837"/>
    </location>
</feature>
<dbReference type="Gene3D" id="1.20.58.1540">
    <property type="entry name" value="Actin interacting protein 3, C-terminal domain"/>
    <property type="match status" value="1"/>
</dbReference>
<dbReference type="EMBL" id="LR788843">
    <property type="protein sequence ID" value="CAB3264705.1"/>
    <property type="molecule type" value="mRNA"/>
</dbReference>
<feature type="compositionally biased region" description="Low complexity" evidence="3">
    <location>
        <begin position="625"/>
        <end position="641"/>
    </location>
</feature>
<reference evidence="5" key="1">
    <citation type="submission" date="2020-04" db="EMBL/GenBank/DDBJ databases">
        <authorList>
            <person name="Neveu A P."/>
        </authorList>
    </citation>
    <scope>NUCLEOTIDE SEQUENCE</scope>
    <source>
        <tissue evidence="5">Whole embryo</tissue>
    </source>
</reference>
<organism evidence="5">
    <name type="scientific">Phallusia mammillata</name>
    <dbReference type="NCBI Taxonomy" id="59560"/>
    <lineage>
        <taxon>Eukaryota</taxon>
        <taxon>Metazoa</taxon>
        <taxon>Chordata</taxon>
        <taxon>Tunicata</taxon>
        <taxon>Ascidiacea</taxon>
        <taxon>Phlebobranchia</taxon>
        <taxon>Ascidiidae</taxon>
        <taxon>Phallusia</taxon>
    </lineage>
</organism>
<dbReference type="GO" id="GO:0005737">
    <property type="term" value="C:cytoplasm"/>
    <property type="evidence" value="ECO:0007669"/>
    <property type="project" value="TreeGrafter"/>
</dbReference>
<feature type="compositionally biased region" description="Low complexity" evidence="3">
    <location>
        <begin position="24"/>
        <end position="33"/>
    </location>
</feature>
<name>A0A6F9DP76_9ASCI</name>
<keyword evidence="1 2" id="KW-0175">Coiled coil</keyword>
<dbReference type="InterPro" id="IPR022782">
    <property type="entry name" value="AIP3-like_C"/>
</dbReference>
<feature type="compositionally biased region" description="Polar residues" evidence="3">
    <location>
        <begin position="480"/>
        <end position="493"/>
    </location>
</feature>
<evidence type="ECO:0000256" key="3">
    <source>
        <dbReference type="SAM" id="MobiDB-lite"/>
    </source>
</evidence>
<feature type="region of interest" description="Disordered" evidence="3">
    <location>
        <begin position="20"/>
        <end position="73"/>
    </location>
</feature>
<feature type="region of interest" description="Disordered" evidence="3">
    <location>
        <begin position="1294"/>
        <end position="1322"/>
    </location>
</feature>
<feature type="compositionally biased region" description="Gly residues" evidence="3">
    <location>
        <begin position="529"/>
        <end position="538"/>
    </location>
</feature>
<protein>
    <submittedName>
        <fullName evidence="5">Protein piccolo-like</fullName>
    </submittedName>
</protein>
<feature type="compositionally biased region" description="Polar residues" evidence="3">
    <location>
        <begin position="279"/>
        <end position="304"/>
    </location>
</feature>
<feature type="domain" description="Actin interacting protein 3-like C-terminal" evidence="4">
    <location>
        <begin position="1055"/>
        <end position="1373"/>
    </location>
</feature>
<accession>A0A6F9DP76</accession>
<dbReference type="PANTHER" id="PTHR22741">
    <property type="entry name" value="P140CAP/SNIP-RELATED"/>
    <property type="match status" value="1"/>
</dbReference>
<gene>
    <name evidence="5" type="primary">Pclo</name>
</gene>
<proteinExistence type="evidence at transcript level"/>
<feature type="compositionally biased region" description="Polar residues" evidence="3">
    <location>
        <begin position="382"/>
        <end position="392"/>
    </location>
</feature>
<feature type="compositionally biased region" description="Polar residues" evidence="3">
    <location>
        <begin position="50"/>
        <end position="66"/>
    </location>
</feature>
<feature type="compositionally biased region" description="Polar residues" evidence="3">
    <location>
        <begin position="504"/>
        <end position="518"/>
    </location>
</feature>
<evidence type="ECO:0000256" key="1">
    <source>
        <dbReference type="ARBA" id="ARBA00023054"/>
    </source>
</evidence>
<feature type="coiled-coil region" evidence="2">
    <location>
        <begin position="1182"/>
        <end position="1209"/>
    </location>
</feature>
<evidence type="ECO:0000256" key="2">
    <source>
        <dbReference type="SAM" id="Coils"/>
    </source>
</evidence>
<evidence type="ECO:0000259" key="4">
    <source>
        <dbReference type="Pfam" id="PF03915"/>
    </source>
</evidence>
<feature type="compositionally biased region" description="Polar residues" evidence="3">
    <location>
        <begin position="679"/>
        <end position="689"/>
    </location>
</feature>
<feature type="compositionally biased region" description="Polar residues" evidence="3">
    <location>
        <begin position="1018"/>
        <end position="1032"/>
    </location>
</feature>
<feature type="compositionally biased region" description="Basic and acidic residues" evidence="3">
    <location>
        <begin position="809"/>
        <end position="832"/>
    </location>
</feature>
<sequence>MTSDMYDVTPQVGYGSLQRHYHHSNQQQQQQPVRHPRRHTLTGDEPKLNGNYSHLQSSSFAPSTGYPSDYDSPLHGVMSTSEAERKRSAFLRYLQQRYPQHADAIAGKAINQSYSQSTLPSSIHSNVRSRASYAAECYHANTALTSSSNDSGGFTYHHSLSRGGRLRSSLPIVRSRSRSRERPLGLIYLEFSGENRVAILPNELTSLDTIRALFVQAYPGLLTMPMLEAQRHSLLLKHKKTGTYEEIENVSRIKDRSVIRARPTGLSGIPLPGSKKPASPQSKGNSPNSNTTTGHYNKNNNSRQATEEISVVERNQKNQQKSGLKAPVKSQIRQCQPSAIKPPGSADKNGGRFMNGKNNDGGKVPRGKAPSPPPRSAKPTVLESSDNLTASPNGTLSGNGLGGGSIPQKGFSYIRSGSESNDAPVLQDDGLPPPPPVVAMPIADEKKTIRSPQVLPKPSNPARPKTPTYDQHTRIAASKPRTSGVKSPSQISRLPSKRDPALSDATNQPMAQSITKRASSPERRATINGTGGSAGYCRGGRSFRGQQLKPFSIPQVPDVNDVTRNNGNKPEVTSKPAVAPKPSPKRETVRSSSDNETLEPSVTSSTDEISDETKVKSKKGLFGFKRLVGSRSSGRSSAKVRSQSEERRTPSQAPTPAVPAQHKLSPLSTRKPALPKTDLLSTLLSNNARQAGDVTRRFDAAGKPPDVESTTSSVQSEDDSREQVSRSNHAPALTGVLKNGSLVKSTSSSSILSDSACSNLSNTPSLKTKKVSFQDDVTVCDANGISTYSNGLRHSDVSTTFEQSLSCDANDRDVSEVRPWRDRPSTPFDEKPAFSPRPSTYQSAVAAAIQSISASTPVLSTNDRAHQGHVQRYEQFSSPVSKQERHEIPHKEEWSPLRRPVVADVARGGTEIVAPPTCPTPMPAMTSKEAVMSDVTHDSGPSYFQTGRMTSSHVSGDSFNPDTPPYYECCESSAPLARPITPNELRSALTHERHPMGELDGDQSQGGSNEHAALLPNVTSLPLSNPTGSDSLPSEPPQRPASDDTTKKRVILMERQLASLTGMVESIITSTDHRSPVPFQDDAAPQVDDIGEKQPPLIGAITQEEMKNQLLKLRDTAHGLKQQLVDLKRIQRTNMEHMQELVNEKTRDLAQFISTTAGAAHRPLRARRLRLDQDRQSYGMTATKTEKQLSDVEAAVEELRNEVVERRCRVNAREVEALVLQLSQAGRTIAQLKGLFPNLCEELRHVAAAESEVIYAEEKFNEAEPTRLDEQLKRCKQLTATLFTLKKLATVQEARSKTPVPQLRPTTPNPLMNRNPGYDDPTMQHARVFDDVRRVRVDNARRMESIKDAEISWNRRRKFIREYDAKKFEKSLEIAERALNRTDYISQNEQRRHKTLLDLYKHRDVTETKQESNLTSKILISCVCLMFCFNLKHN</sequence>
<dbReference type="Pfam" id="PF03915">
    <property type="entry name" value="AIP3"/>
    <property type="match status" value="1"/>
</dbReference>